<protein>
    <recommendedName>
        <fullName evidence="3">Nuclear transport factor 2 family protein</fullName>
    </recommendedName>
</protein>
<evidence type="ECO:0000313" key="1">
    <source>
        <dbReference type="EMBL" id="GAA3584650.1"/>
    </source>
</evidence>
<accession>A0ABP6YKF6</accession>
<comment type="caution">
    <text evidence="1">The sequence shown here is derived from an EMBL/GenBank/DDBJ whole genome shotgun (WGS) entry which is preliminary data.</text>
</comment>
<keyword evidence="2" id="KW-1185">Reference proteome</keyword>
<dbReference type="Proteomes" id="UP001501222">
    <property type="component" value="Unassembled WGS sequence"/>
</dbReference>
<evidence type="ECO:0000313" key="2">
    <source>
        <dbReference type="Proteomes" id="UP001501222"/>
    </source>
</evidence>
<proteinExistence type="predicted"/>
<reference evidence="2" key="1">
    <citation type="journal article" date="2019" name="Int. J. Syst. Evol. Microbiol.">
        <title>The Global Catalogue of Microorganisms (GCM) 10K type strain sequencing project: providing services to taxonomists for standard genome sequencing and annotation.</title>
        <authorList>
            <consortium name="The Broad Institute Genomics Platform"/>
            <consortium name="The Broad Institute Genome Sequencing Center for Infectious Disease"/>
            <person name="Wu L."/>
            <person name="Ma J."/>
        </authorList>
    </citation>
    <scope>NUCLEOTIDE SEQUENCE [LARGE SCALE GENOMIC DNA]</scope>
    <source>
        <strain evidence="2">JCM 16928</strain>
    </source>
</reference>
<dbReference type="RefSeq" id="WP_344846740.1">
    <property type="nucleotide sequence ID" value="NZ_BAABAA010000011.1"/>
</dbReference>
<organism evidence="1 2">
    <name type="scientific">Kribbella ginsengisoli</name>
    <dbReference type="NCBI Taxonomy" id="363865"/>
    <lineage>
        <taxon>Bacteria</taxon>
        <taxon>Bacillati</taxon>
        <taxon>Actinomycetota</taxon>
        <taxon>Actinomycetes</taxon>
        <taxon>Propionibacteriales</taxon>
        <taxon>Kribbellaceae</taxon>
        <taxon>Kribbella</taxon>
    </lineage>
</organism>
<gene>
    <name evidence="1" type="ORF">GCM10022235_63900</name>
</gene>
<name>A0ABP6YKF6_9ACTN</name>
<evidence type="ECO:0008006" key="3">
    <source>
        <dbReference type="Google" id="ProtNLM"/>
    </source>
</evidence>
<dbReference type="EMBL" id="BAABAA010000011">
    <property type="protein sequence ID" value="GAA3584650.1"/>
    <property type="molecule type" value="Genomic_DNA"/>
</dbReference>
<sequence>MSTTTMQPDVTTAVAKLIRFLETGEVPDGLFTPDVFTDLSLPQWRVQANTIDDALAIRLEGHPSPGKVHVTRVDPTDRGFTIEFEERWEQDGQRWYCREMLRADVVGAAISDLSIYCTGDWDEAKQREHAAAVQLIRP</sequence>